<dbReference type="InterPro" id="IPR036960">
    <property type="entry name" value="T-box_sf"/>
</dbReference>
<name>A0AAW0SNA6_SCYPA</name>
<dbReference type="GO" id="GO:0005634">
    <property type="term" value="C:nucleus"/>
    <property type="evidence" value="ECO:0007669"/>
    <property type="project" value="UniProtKB-SubCell"/>
</dbReference>
<evidence type="ECO:0000256" key="4">
    <source>
        <dbReference type="ARBA" id="ARBA00023125"/>
    </source>
</evidence>
<dbReference type="GO" id="GO:0001707">
    <property type="term" value="P:mesoderm formation"/>
    <property type="evidence" value="ECO:0007669"/>
    <property type="project" value="TreeGrafter"/>
</dbReference>
<dbReference type="GO" id="GO:0001708">
    <property type="term" value="P:cell fate specification"/>
    <property type="evidence" value="ECO:0007669"/>
    <property type="project" value="TreeGrafter"/>
</dbReference>
<feature type="domain" description="T-box" evidence="9">
    <location>
        <begin position="116"/>
        <end position="290"/>
    </location>
</feature>
<keyword evidence="11" id="KW-1185">Reference proteome</keyword>
<evidence type="ECO:0000259" key="9">
    <source>
        <dbReference type="PROSITE" id="PS50252"/>
    </source>
</evidence>
<dbReference type="InterPro" id="IPR001699">
    <property type="entry name" value="TF_T-box"/>
</dbReference>
<dbReference type="InterPro" id="IPR008967">
    <property type="entry name" value="p53-like_TF_DNA-bd_sf"/>
</dbReference>
<dbReference type="SMART" id="SM00425">
    <property type="entry name" value="TBOX"/>
    <property type="match status" value="1"/>
</dbReference>
<comment type="caution">
    <text evidence="10">The sequence shown here is derived from an EMBL/GenBank/DDBJ whole genome shotgun (WGS) entry which is preliminary data.</text>
</comment>
<dbReference type="GO" id="GO:0000785">
    <property type="term" value="C:chromatin"/>
    <property type="evidence" value="ECO:0007669"/>
    <property type="project" value="TreeGrafter"/>
</dbReference>
<keyword evidence="4 7" id="KW-0238">DNA-binding</keyword>
<reference evidence="10 11" key="1">
    <citation type="submission" date="2023-03" db="EMBL/GenBank/DDBJ databases">
        <title>High-quality genome of Scylla paramamosain provides insights in environmental adaptation.</title>
        <authorList>
            <person name="Zhang L."/>
        </authorList>
    </citation>
    <scope>NUCLEOTIDE SEQUENCE [LARGE SCALE GENOMIC DNA]</scope>
    <source>
        <strain evidence="10">LZ_2023a</strain>
        <tissue evidence="10">Muscle</tissue>
    </source>
</reference>
<evidence type="ECO:0000256" key="1">
    <source>
        <dbReference type="ARBA" id="ARBA00004123"/>
    </source>
</evidence>
<dbReference type="GO" id="GO:0000981">
    <property type="term" value="F:DNA-binding transcription factor activity, RNA polymerase II-specific"/>
    <property type="evidence" value="ECO:0007669"/>
    <property type="project" value="TreeGrafter"/>
</dbReference>
<evidence type="ECO:0000256" key="5">
    <source>
        <dbReference type="ARBA" id="ARBA00023163"/>
    </source>
</evidence>
<dbReference type="FunFam" id="2.60.40.820:FF:000002">
    <property type="entry name" value="T-box transcription factor Brachyury"/>
    <property type="match status" value="1"/>
</dbReference>
<dbReference type="InterPro" id="IPR018186">
    <property type="entry name" value="TF_T-box_CS"/>
</dbReference>
<evidence type="ECO:0000256" key="2">
    <source>
        <dbReference type="ARBA" id="ARBA00022473"/>
    </source>
</evidence>
<dbReference type="PANTHER" id="PTHR11267">
    <property type="entry name" value="T-BOX PROTEIN-RELATED"/>
    <property type="match status" value="1"/>
</dbReference>
<dbReference type="Proteomes" id="UP001487740">
    <property type="component" value="Unassembled WGS sequence"/>
</dbReference>
<organism evidence="10 11">
    <name type="scientific">Scylla paramamosain</name>
    <name type="common">Mud crab</name>
    <dbReference type="NCBI Taxonomy" id="85552"/>
    <lineage>
        <taxon>Eukaryota</taxon>
        <taxon>Metazoa</taxon>
        <taxon>Ecdysozoa</taxon>
        <taxon>Arthropoda</taxon>
        <taxon>Crustacea</taxon>
        <taxon>Multicrustacea</taxon>
        <taxon>Malacostraca</taxon>
        <taxon>Eumalacostraca</taxon>
        <taxon>Eucarida</taxon>
        <taxon>Decapoda</taxon>
        <taxon>Pleocyemata</taxon>
        <taxon>Brachyura</taxon>
        <taxon>Eubrachyura</taxon>
        <taxon>Portunoidea</taxon>
        <taxon>Portunidae</taxon>
        <taxon>Portuninae</taxon>
        <taxon>Scylla</taxon>
    </lineage>
</organism>
<dbReference type="SUPFAM" id="SSF49417">
    <property type="entry name" value="p53-like transcription factors"/>
    <property type="match status" value="1"/>
</dbReference>
<dbReference type="PRINTS" id="PR00937">
    <property type="entry name" value="TBOX"/>
</dbReference>
<sequence length="556" mass="62782">MIWAALMYSGSDDLRKRCVSDWTVQQKCFLRERRPTKPLQPPTPLPRLLSPIQSILKHWEAWDNEIKMLKTESLYKLLLNSGCSTKVKNESLQHHLQQQQQQQLGGGVVVEPQVTLEDRDLWNRFQALTNEMIVTKTGRRMFPVVKVSVRGLDPEAMYSLVLEFVQIDNHRWKYVNGEWAPGGKPESPPQSPVYLHCDSPNFGKHWMREPVSFARVKLTNKTSATGQQIMLNSLHKYEPRIHVMQVAGEQRVLSSHTFPECQFIAVTAYQNEEVTALKIKHNPFAKAFLDSKERPDHHHHHHHAHHHHHPHPPHPRDLMASYPPHQQYGWYMPAGAGMCGGGVAYGQAPPLAPPSVPLSSRLASVNMRNHRVVPYTSPTPRATRTPPVSCVAQQQGGSYGLAGLAAEWRQQQWTHHQTPATVTTASPYQWSGLQGGYTHTGAGPLPAVPAETNAGNSHSHGYIRRLILLIFILLSDIHYKSLLASIRRRACSECKLHFVLRGSSAGGDHRPAECKWWLPSLRWLPSVQLCPRGTVSYPPGAKLHRTSGSRHTEDQR</sequence>
<dbReference type="PROSITE" id="PS50252">
    <property type="entry name" value="TBOX_3"/>
    <property type="match status" value="1"/>
</dbReference>
<keyword evidence="5" id="KW-0804">Transcription</keyword>
<dbReference type="GO" id="GO:0045893">
    <property type="term" value="P:positive regulation of DNA-templated transcription"/>
    <property type="evidence" value="ECO:0007669"/>
    <property type="project" value="InterPro"/>
</dbReference>
<dbReference type="PROSITE" id="PS01283">
    <property type="entry name" value="TBOX_1"/>
    <property type="match status" value="1"/>
</dbReference>
<evidence type="ECO:0000256" key="3">
    <source>
        <dbReference type="ARBA" id="ARBA00023015"/>
    </source>
</evidence>
<evidence type="ECO:0000313" key="10">
    <source>
        <dbReference type="EMBL" id="KAK8376454.1"/>
    </source>
</evidence>
<proteinExistence type="predicted"/>
<feature type="compositionally biased region" description="Basic residues" evidence="8">
    <location>
        <begin position="297"/>
        <end position="313"/>
    </location>
</feature>
<keyword evidence="6 7" id="KW-0539">Nucleus</keyword>
<evidence type="ECO:0000313" key="11">
    <source>
        <dbReference type="Proteomes" id="UP001487740"/>
    </source>
</evidence>
<dbReference type="InterPro" id="IPR002070">
    <property type="entry name" value="TF_Brachyury"/>
</dbReference>
<dbReference type="AlphaFoldDB" id="A0AAW0SNA6"/>
<accession>A0AAW0SNA6</accession>
<dbReference type="GO" id="GO:0000978">
    <property type="term" value="F:RNA polymerase II cis-regulatory region sequence-specific DNA binding"/>
    <property type="evidence" value="ECO:0007669"/>
    <property type="project" value="InterPro"/>
</dbReference>
<comment type="subcellular location">
    <subcellularLocation>
        <location evidence="1 7">Nucleus</location>
    </subcellularLocation>
</comment>
<dbReference type="PRINTS" id="PR00938">
    <property type="entry name" value="BRACHYURY"/>
</dbReference>
<comment type="caution">
    <text evidence="7">Lacks conserved residue(s) required for the propagation of feature annotation.</text>
</comment>
<evidence type="ECO:0000256" key="7">
    <source>
        <dbReference type="PROSITE-ProRule" id="PRU00201"/>
    </source>
</evidence>
<keyword evidence="2" id="KW-0217">Developmental protein</keyword>
<dbReference type="PANTHER" id="PTHR11267:SF106">
    <property type="entry name" value="T-RELATED PROTEIN"/>
    <property type="match status" value="1"/>
</dbReference>
<dbReference type="GO" id="GO:0003007">
    <property type="term" value="P:heart morphogenesis"/>
    <property type="evidence" value="ECO:0007669"/>
    <property type="project" value="TreeGrafter"/>
</dbReference>
<dbReference type="CDD" id="cd20192">
    <property type="entry name" value="T-box_TBXT_TBX19-like"/>
    <property type="match status" value="1"/>
</dbReference>
<feature type="region of interest" description="Disordered" evidence="8">
    <location>
        <begin position="293"/>
        <end position="320"/>
    </location>
</feature>
<gene>
    <name evidence="10" type="ORF">O3P69_009835</name>
</gene>
<dbReference type="Pfam" id="PF00907">
    <property type="entry name" value="T-box"/>
    <property type="match status" value="1"/>
</dbReference>
<dbReference type="Gene3D" id="2.60.40.820">
    <property type="entry name" value="Transcription factor, T-box"/>
    <property type="match status" value="1"/>
</dbReference>
<dbReference type="InterPro" id="IPR046360">
    <property type="entry name" value="T-box_DNA-bd"/>
</dbReference>
<evidence type="ECO:0000256" key="6">
    <source>
        <dbReference type="ARBA" id="ARBA00023242"/>
    </source>
</evidence>
<dbReference type="EMBL" id="JARAKH010000048">
    <property type="protein sequence ID" value="KAK8376454.1"/>
    <property type="molecule type" value="Genomic_DNA"/>
</dbReference>
<protein>
    <recommendedName>
        <fullName evidence="9">T-box domain-containing protein</fullName>
    </recommendedName>
</protein>
<keyword evidence="3" id="KW-0805">Transcription regulation</keyword>
<evidence type="ECO:0000256" key="8">
    <source>
        <dbReference type="SAM" id="MobiDB-lite"/>
    </source>
</evidence>